<keyword evidence="3" id="KW-1185">Reference proteome</keyword>
<dbReference type="AlphaFoldDB" id="A0A9D4HXG1"/>
<reference evidence="2" key="2">
    <citation type="submission" date="2020-11" db="EMBL/GenBank/DDBJ databases">
        <authorList>
            <person name="McCartney M.A."/>
            <person name="Auch B."/>
            <person name="Kono T."/>
            <person name="Mallez S."/>
            <person name="Becker A."/>
            <person name="Gohl D.M."/>
            <person name="Silverstein K.A.T."/>
            <person name="Koren S."/>
            <person name="Bechman K.B."/>
            <person name="Herman A."/>
            <person name="Abrahante J.E."/>
            <person name="Garbe J."/>
        </authorList>
    </citation>
    <scope>NUCLEOTIDE SEQUENCE</scope>
    <source>
        <strain evidence="2">Duluth1</strain>
        <tissue evidence="2">Whole animal</tissue>
    </source>
</reference>
<reference evidence="2" key="1">
    <citation type="journal article" date="2019" name="bioRxiv">
        <title>The Genome of the Zebra Mussel, Dreissena polymorpha: A Resource for Invasive Species Research.</title>
        <authorList>
            <person name="McCartney M.A."/>
            <person name="Auch B."/>
            <person name="Kono T."/>
            <person name="Mallez S."/>
            <person name="Zhang Y."/>
            <person name="Obille A."/>
            <person name="Becker A."/>
            <person name="Abrahante J.E."/>
            <person name="Garbe J."/>
            <person name="Badalamenti J.P."/>
            <person name="Herman A."/>
            <person name="Mangelson H."/>
            <person name="Liachko I."/>
            <person name="Sullivan S."/>
            <person name="Sone E.D."/>
            <person name="Koren S."/>
            <person name="Silverstein K.A.T."/>
            <person name="Beckman K.B."/>
            <person name="Gohl D.M."/>
        </authorList>
    </citation>
    <scope>NUCLEOTIDE SEQUENCE</scope>
    <source>
        <strain evidence="2">Duluth1</strain>
        <tissue evidence="2">Whole animal</tissue>
    </source>
</reference>
<name>A0A9D4HXG1_DREPO</name>
<gene>
    <name evidence="2" type="ORF">DPMN_042906</name>
</gene>
<feature type="region of interest" description="Disordered" evidence="1">
    <location>
        <begin position="31"/>
        <end position="64"/>
    </location>
</feature>
<dbReference type="Proteomes" id="UP000828390">
    <property type="component" value="Unassembled WGS sequence"/>
</dbReference>
<accession>A0A9D4HXG1</accession>
<protein>
    <submittedName>
        <fullName evidence="2">Uncharacterized protein</fullName>
    </submittedName>
</protein>
<dbReference type="EMBL" id="JAIWYP010000011">
    <property type="protein sequence ID" value="KAH3736343.1"/>
    <property type="molecule type" value="Genomic_DNA"/>
</dbReference>
<comment type="caution">
    <text evidence="2">The sequence shown here is derived from an EMBL/GenBank/DDBJ whole genome shotgun (WGS) entry which is preliminary data.</text>
</comment>
<evidence type="ECO:0000313" key="3">
    <source>
        <dbReference type="Proteomes" id="UP000828390"/>
    </source>
</evidence>
<feature type="compositionally biased region" description="Basic and acidic residues" evidence="1">
    <location>
        <begin position="46"/>
        <end position="57"/>
    </location>
</feature>
<evidence type="ECO:0000256" key="1">
    <source>
        <dbReference type="SAM" id="MobiDB-lite"/>
    </source>
</evidence>
<proteinExistence type="predicted"/>
<sequence length="112" mass="12758">MSNGILDPSQRVFTFSSIYFLSRHKCDYIMKRPNTSRQPDPGQEYSPKELQPRDKIRGWPLPRGSAPLTPIISLEPCGRRPKPRHLYLDPVSVVPGVLLCLSGQANTLRMKR</sequence>
<organism evidence="2 3">
    <name type="scientific">Dreissena polymorpha</name>
    <name type="common">Zebra mussel</name>
    <name type="synonym">Mytilus polymorpha</name>
    <dbReference type="NCBI Taxonomy" id="45954"/>
    <lineage>
        <taxon>Eukaryota</taxon>
        <taxon>Metazoa</taxon>
        <taxon>Spiralia</taxon>
        <taxon>Lophotrochozoa</taxon>
        <taxon>Mollusca</taxon>
        <taxon>Bivalvia</taxon>
        <taxon>Autobranchia</taxon>
        <taxon>Heteroconchia</taxon>
        <taxon>Euheterodonta</taxon>
        <taxon>Imparidentia</taxon>
        <taxon>Neoheterodontei</taxon>
        <taxon>Myida</taxon>
        <taxon>Dreissenoidea</taxon>
        <taxon>Dreissenidae</taxon>
        <taxon>Dreissena</taxon>
    </lineage>
</organism>
<evidence type="ECO:0000313" key="2">
    <source>
        <dbReference type="EMBL" id="KAH3736343.1"/>
    </source>
</evidence>